<accession>A0A6A5KGU1</accession>
<dbReference type="AlphaFoldDB" id="A0A6A5KGU1"/>
<protein>
    <submittedName>
        <fullName evidence="1">Uncharacterized protein</fullName>
    </submittedName>
</protein>
<evidence type="ECO:0000313" key="1">
    <source>
        <dbReference type="EMBL" id="KAF1834642.1"/>
    </source>
</evidence>
<reference evidence="1" key="1">
    <citation type="submission" date="2020-01" db="EMBL/GenBank/DDBJ databases">
        <authorList>
            <consortium name="DOE Joint Genome Institute"/>
            <person name="Haridas S."/>
            <person name="Albert R."/>
            <person name="Binder M."/>
            <person name="Bloem J."/>
            <person name="Labutti K."/>
            <person name="Salamov A."/>
            <person name="Andreopoulos B."/>
            <person name="Baker S.E."/>
            <person name="Barry K."/>
            <person name="Bills G."/>
            <person name="Bluhm B.H."/>
            <person name="Cannon C."/>
            <person name="Castanera R."/>
            <person name="Culley D.E."/>
            <person name="Daum C."/>
            <person name="Ezra D."/>
            <person name="Gonzalez J.B."/>
            <person name="Henrissat B."/>
            <person name="Kuo A."/>
            <person name="Liang C."/>
            <person name="Lipzen A."/>
            <person name="Lutzoni F."/>
            <person name="Magnuson J."/>
            <person name="Mondo S."/>
            <person name="Nolan M."/>
            <person name="Ohm R."/>
            <person name="Pangilinan J."/>
            <person name="Park H.-J."/>
            <person name="Ramirez L."/>
            <person name="Alfaro M."/>
            <person name="Sun H."/>
            <person name="Tritt A."/>
            <person name="Yoshinaga Y."/>
            <person name="Zwiers L.-H."/>
            <person name="Turgeon B.G."/>
            <person name="Goodwin S.B."/>
            <person name="Spatafora J.W."/>
            <person name="Crous P.W."/>
            <person name="Grigoriev I.V."/>
        </authorList>
    </citation>
    <scope>NUCLEOTIDE SEQUENCE</scope>
    <source>
        <strain evidence="1">P77</strain>
    </source>
</reference>
<name>A0A6A5KGU1_9PLEO</name>
<evidence type="ECO:0000313" key="2">
    <source>
        <dbReference type="Proteomes" id="UP000800040"/>
    </source>
</evidence>
<organism evidence="1 2">
    <name type="scientific">Decorospora gaudefroyi</name>
    <dbReference type="NCBI Taxonomy" id="184978"/>
    <lineage>
        <taxon>Eukaryota</taxon>
        <taxon>Fungi</taxon>
        <taxon>Dikarya</taxon>
        <taxon>Ascomycota</taxon>
        <taxon>Pezizomycotina</taxon>
        <taxon>Dothideomycetes</taxon>
        <taxon>Pleosporomycetidae</taxon>
        <taxon>Pleosporales</taxon>
        <taxon>Pleosporineae</taxon>
        <taxon>Pleosporaceae</taxon>
        <taxon>Decorospora</taxon>
    </lineage>
</organism>
<sequence>MQGNQRESKVRRPFFTYERAPATFLRQGNGGVPPCHATPHPDSLRRTISMASRLYPHSSYGRDDVLPVISHPVKFGVRRKETLPRVSNRMESRRGSSIVIRPQAPNPYLCLEIGWDRLTVFGSCPAMALIVSFQRFLWRHILGISIWKRYLGSIASRPGPEKDRRASESRNGLYSGCLKEYLPGVEIFVLRRVTKLSSLARPFVNRVAGGYQ</sequence>
<dbReference type="EMBL" id="ML975299">
    <property type="protein sequence ID" value="KAF1834642.1"/>
    <property type="molecule type" value="Genomic_DNA"/>
</dbReference>
<dbReference type="Proteomes" id="UP000800040">
    <property type="component" value="Unassembled WGS sequence"/>
</dbReference>
<proteinExistence type="predicted"/>
<keyword evidence="2" id="KW-1185">Reference proteome</keyword>
<gene>
    <name evidence="1" type="ORF">BDW02DRAFT_326825</name>
</gene>